<reference evidence="8" key="1">
    <citation type="journal article" date="2021" name="Front. Microbiol.">
        <title>Comprehensive Comparative Genomics and Phenotyping of Methylobacterium Species.</title>
        <authorList>
            <person name="Alessa O."/>
            <person name="Ogura Y."/>
            <person name="Fujitani Y."/>
            <person name="Takami H."/>
            <person name="Hayashi T."/>
            <person name="Sahin N."/>
            <person name="Tani A."/>
        </authorList>
    </citation>
    <scope>NUCLEOTIDE SEQUENCE</scope>
    <source>
        <strain evidence="8">KCTC 52305</strain>
    </source>
</reference>
<dbReference type="Gene3D" id="3.40.50.300">
    <property type="entry name" value="P-loop containing nucleotide triphosphate hydrolases"/>
    <property type="match status" value="1"/>
</dbReference>
<dbReference type="PANTHER" id="PTHR43820:SF4">
    <property type="entry name" value="HIGH-AFFINITY BRANCHED-CHAIN AMINO ACID TRANSPORT ATP-BINDING PROTEIN LIVF"/>
    <property type="match status" value="1"/>
</dbReference>
<proteinExistence type="inferred from homology"/>
<name>A0ABQ4QPS1_9HYPH</name>
<keyword evidence="4 8" id="KW-0067">ATP-binding</keyword>
<feature type="region of interest" description="Disordered" evidence="6">
    <location>
        <begin position="1"/>
        <end position="27"/>
    </location>
</feature>
<dbReference type="InterPro" id="IPR017871">
    <property type="entry name" value="ABC_transporter-like_CS"/>
</dbReference>
<dbReference type="Proteomes" id="UP001055167">
    <property type="component" value="Unassembled WGS sequence"/>
</dbReference>
<dbReference type="PROSITE" id="PS00211">
    <property type="entry name" value="ABC_TRANSPORTER_1"/>
    <property type="match status" value="1"/>
</dbReference>
<dbReference type="PROSITE" id="PS50893">
    <property type="entry name" value="ABC_TRANSPORTER_2"/>
    <property type="match status" value="1"/>
</dbReference>
<sequence length="268" mass="28902">MSASLPGPERVSASLPGPERAGASPAGDPLLAVEGLDAWYGHSHILQGVTLEVRPGEIVTLIGRNGAGKTTTLRAVMGLVPRRRGRVAFAGEEILALPAHVRFHRGLAYVPEERRIVPGLTVAENLRLGLLARRGGAARGRRHEAARIEAIAETFPRLKQRLAQEAVTLSGGEQQMLAIARALMAEPVMVLLDEPSEGIMPILVEEMFEQFVAMKRTGTTILLVEQNVDLALAVSDRVYVMDQGAVVHHDAAAVLRADPEIQERYCAV</sequence>
<dbReference type="InterPro" id="IPR003439">
    <property type="entry name" value="ABC_transporter-like_ATP-bd"/>
</dbReference>
<keyword evidence="5" id="KW-0029">Amino-acid transport</keyword>
<dbReference type="GO" id="GO:0005524">
    <property type="term" value="F:ATP binding"/>
    <property type="evidence" value="ECO:0007669"/>
    <property type="project" value="UniProtKB-KW"/>
</dbReference>
<evidence type="ECO:0000256" key="3">
    <source>
        <dbReference type="ARBA" id="ARBA00022741"/>
    </source>
</evidence>
<dbReference type="SMART" id="SM00382">
    <property type="entry name" value="AAA"/>
    <property type="match status" value="1"/>
</dbReference>
<feature type="domain" description="ABC transporter" evidence="7">
    <location>
        <begin position="31"/>
        <end position="268"/>
    </location>
</feature>
<gene>
    <name evidence="8" type="primary">livF_1</name>
    <name evidence="8" type="ORF">OPKNFCMD_0001</name>
</gene>
<keyword evidence="9" id="KW-1185">Reference proteome</keyword>
<dbReference type="CDD" id="cd03224">
    <property type="entry name" value="ABC_TM1139_LivF_branched"/>
    <property type="match status" value="1"/>
</dbReference>
<dbReference type="InterPro" id="IPR003593">
    <property type="entry name" value="AAA+_ATPase"/>
</dbReference>
<evidence type="ECO:0000256" key="4">
    <source>
        <dbReference type="ARBA" id="ARBA00022840"/>
    </source>
</evidence>
<dbReference type="InterPro" id="IPR027417">
    <property type="entry name" value="P-loop_NTPase"/>
</dbReference>
<comment type="similarity">
    <text evidence="1">Belongs to the ABC transporter superfamily.</text>
</comment>
<evidence type="ECO:0000313" key="8">
    <source>
        <dbReference type="EMBL" id="GJD47295.1"/>
    </source>
</evidence>
<dbReference type="EMBL" id="BPQH01000001">
    <property type="protein sequence ID" value="GJD47295.1"/>
    <property type="molecule type" value="Genomic_DNA"/>
</dbReference>
<evidence type="ECO:0000256" key="1">
    <source>
        <dbReference type="ARBA" id="ARBA00005417"/>
    </source>
</evidence>
<evidence type="ECO:0000256" key="6">
    <source>
        <dbReference type="SAM" id="MobiDB-lite"/>
    </source>
</evidence>
<accession>A0ABQ4QPS1</accession>
<organism evidence="8 9">
    <name type="scientific">Methylobacterium crusticola</name>
    <dbReference type="NCBI Taxonomy" id="1697972"/>
    <lineage>
        <taxon>Bacteria</taxon>
        <taxon>Pseudomonadati</taxon>
        <taxon>Pseudomonadota</taxon>
        <taxon>Alphaproteobacteria</taxon>
        <taxon>Hyphomicrobiales</taxon>
        <taxon>Methylobacteriaceae</taxon>
        <taxon>Methylobacterium</taxon>
    </lineage>
</organism>
<reference evidence="8" key="2">
    <citation type="submission" date="2021-08" db="EMBL/GenBank/DDBJ databases">
        <authorList>
            <person name="Tani A."/>
            <person name="Ola A."/>
            <person name="Ogura Y."/>
            <person name="Katsura K."/>
            <person name="Hayashi T."/>
        </authorList>
    </citation>
    <scope>NUCLEOTIDE SEQUENCE</scope>
    <source>
        <strain evidence="8">KCTC 52305</strain>
    </source>
</reference>
<evidence type="ECO:0000256" key="5">
    <source>
        <dbReference type="ARBA" id="ARBA00022970"/>
    </source>
</evidence>
<comment type="caution">
    <text evidence="8">The sequence shown here is derived from an EMBL/GenBank/DDBJ whole genome shotgun (WGS) entry which is preliminary data.</text>
</comment>
<keyword evidence="3" id="KW-0547">Nucleotide-binding</keyword>
<dbReference type="InterPro" id="IPR052156">
    <property type="entry name" value="BCAA_Transport_ATP-bd_LivF"/>
</dbReference>
<protein>
    <submittedName>
        <fullName evidence="8">High-affinity branched-chain amino acid transport ATP-binding protein LivF</fullName>
    </submittedName>
</protein>
<dbReference type="SUPFAM" id="SSF52540">
    <property type="entry name" value="P-loop containing nucleoside triphosphate hydrolases"/>
    <property type="match status" value="1"/>
</dbReference>
<evidence type="ECO:0000259" key="7">
    <source>
        <dbReference type="PROSITE" id="PS50893"/>
    </source>
</evidence>
<dbReference type="Pfam" id="PF00005">
    <property type="entry name" value="ABC_tran"/>
    <property type="match status" value="1"/>
</dbReference>
<keyword evidence="2" id="KW-0813">Transport</keyword>
<dbReference type="PANTHER" id="PTHR43820">
    <property type="entry name" value="HIGH-AFFINITY BRANCHED-CHAIN AMINO ACID TRANSPORT ATP-BINDING PROTEIN LIVF"/>
    <property type="match status" value="1"/>
</dbReference>
<evidence type="ECO:0000256" key="2">
    <source>
        <dbReference type="ARBA" id="ARBA00022448"/>
    </source>
</evidence>
<evidence type="ECO:0000313" key="9">
    <source>
        <dbReference type="Proteomes" id="UP001055167"/>
    </source>
</evidence>